<keyword evidence="4" id="KW-0539">Nucleus</keyword>
<dbReference type="Proteomes" id="UP000324800">
    <property type="component" value="Unassembled WGS sequence"/>
</dbReference>
<evidence type="ECO:0000313" key="6">
    <source>
        <dbReference type="Proteomes" id="UP000324800"/>
    </source>
</evidence>
<name>A0A5J4VZP4_9EUKA</name>
<dbReference type="InterPro" id="IPR009332">
    <property type="entry name" value="Med22"/>
</dbReference>
<gene>
    <name evidence="5" type="ORF">EZS28_016738</name>
</gene>
<evidence type="ECO:0000256" key="1">
    <source>
        <dbReference type="ARBA" id="ARBA00004123"/>
    </source>
</evidence>
<dbReference type="Pfam" id="PF06179">
    <property type="entry name" value="Med22"/>
    <property type="match status" value="1"/>
</dbReference>
<evidence type="ECO:0000256" key="4">
    <source>
        <dbReference type="ARBA" id="ARBA00023242"/>
    </source>
</evidence>
<dbReference type="AlphaFoldDB" id="A0A5J4VZP4"/>
<accession>A0A5J4VZP4</accession>
<protein>
    <submittedName>
        <fullName evidence="5">Uncharacterized protein</fullName>
    </submittedName>
</protein>
<reference evidence="5 6" key="1">
    <citation type="submission" date="2019-03" db="EMBL/GenBank/DDBJ databases">
        <title>Single cell metagenomics reveals metabolic interactions within the superorganism composed of flagellate Streblomastix strix and complex community of Bacteroidetes bacteria on its surface.</title>
        <authorList>
            <person name="Treitli S.C."/>
            <person name="Kolisko M."/>
            <person name="Husnik F."/>
            <person name="Keeling P."/>
            <person name="Hampl V."/>
        </authorList>
    </citation>
    <scope>NUCLEOTIDE SEQUENCE [LARGE SCALE GENOMIC DNA]</scope>
    <source>
        <strain evidence="5">ST1C</strain>
    </source>
</reference>
<organism evidence="5 6">
    <name type="scientific">Streblomastix strix</name>
    <dbReference type="NCBI Taxonomy" id="222440"/>
    <lineage>
        <taxon>Eukaryota</taxon>
        <taxon>Metamonada</taxon>
        <taxon>Preaxostyla</taxon>
        <taxon>Oxymonadida</taxon>
        <taxon>Streblomastigidae</taxon>
        <taxon>Streblomastix</taxon>
    </lineage>
</organism>
<comment type="subcellular location">
    <subcellularLocation>
        <location evidence="1">Nucleus</location>
    </subcellularLocation>
</comment>
<evidence type="ECO:0000313" key="5">
    <source>
        <dbReference type="EMBL" id="KAA6387733.1"/>
    </source>
</evidence>
<dbReference type="GO" id="GO:0006357">
    <property type="term" value="P:regulation of transcription by RNA polymerase II"/>
    <property type="evidence" value="ECO:0007669"/>
    <property type="project" value="InterPro"/>
</dbReference>
<dbReference type="GO" id="GO:0016592">
    <property type="term" value="C:mediator complex"/>
    <property type="evidence" value="ECO:0007669"/>
    <property type="project" value="InterPro"/>
</dbReference>
<proteinExistence type="predicted"/>
<evidence type="ECO:0000256" key="3">
    <source>
        <dbReference type="ARBA" id="ARBA00023163"/>
    </source>
</evidence>
<keyword evidence="3" id="KW-0804">Transcription</keyword>
<evidence type="ECO:0000256" key="2">
    <source>
        <dbReference type="ARBA" id="ARBA00023015"/>
    </source>
</evidence>
<keyword evidence="2" id="KW-0805">Transcription regulation</keyword>
<sequence>MRSTITVQQAAKIAVSTNEIESTIKNELTNIMKTFQTMLNLSKMNEVSVPEAQGIILEVEAQKLVHSAEIILKMSANLKRNILLQDSQRIVSDVKDEKRRLVELTKQSNSLLLQAGIELGQISSNVSQLNEFSTEISLLKAIS</sequence>
<comment type="caution">
    <text evidence="5">The sequence shown here is derived from an EMBL/GenBank/DDBJ whole genome shotgun (WGS) entry which is preliminary data.</text>
</comment>
<dbReference type="EMBL" id="SNRW01004251">
    <property type="protein sequence ID" value="KAA6387733.1"/>
    <property type="molecule type" value="Genomic_DNA"/>
</dbReference>
<dbReference type="GO" id="GO:0003712">
    <property type="term" value="F:transcription coregulator activity"/>
    <property type="evidence" value="ECO:0007669"/>
    <property type="project" value="InterPro"/>
</dbReference>